<organism evidence="1 2">
    <name type="scientific">Massarina eburnea CBS 473.64</name>
    <dbReference type="NCBI Taxonomy" id="1395130"/>
    <lineage>
        <taxon>Eukaryota</taxon>
        <taxon>Fungi</taxon>
        <taxon>Dikarya</taxon>
        <taxon>Ascomycota</taxon>
        <taxon>Pezizomycotina</taxon>
        <taxon>Dothideomycetes</taxon>
        <taxon>Pleosporomycetidae</taxon>
        <taxon>Pleosporales</taxon>
        <taxon>Massarineae</taxon>
        <taxon>Massarinaceae</taxon>
        <taxon>Massarina</taxon>
    </lineage>
</organism>
<evidence type="ECO:0000313" key="1">
    <source>
        <dbReference type="EMBL" id="KAF2645262.1"/>
    </source>
</evidence>
<proteinExistence type="predicted"/>
<name>A0A6A6SDC1_9PLEO</name>
<gene>
    <name evidence="1" type="ORF">P280DRAFT_545255</name>
</gene>
<dbReference type="OrthoDB" id="3763466at2759"/>
<dbReference type="Proteomes" id="UP000799753">
    <property type="component" value="Unassembled WGS sequence"/>
</dbReference>
<accession>A0A6A6SDC1</accession>
<sequence>MTPKCKEQQQDKKNQPLYDLTQVVRDRLPRELRDEIYSHVLDKSTMQAIESKSKAGGLPELYPDIHSMYPSMAQELITTYTSHAKHSIHILELESYLKTPDVFGLGIRPIDVELRSIVVKVSLKYNDEHTNLEHHLSPFLDTCATHDKARLHREHTLRIDFRMGIFHWDKHIESRLIKSLRCLSKIVEQCQTRKLALDASLTSLQWDRQEYRVDIYKPWVEMQSKGTKGRYFLDMIMEGMRREAFRKT</sequence>
<reference evidence="1" key="1">
    <citation type="journal article" date="2020" name="Stud. Mycol.">
        <title>101 Dothideomycetes genomes: a test case for predicting lifestyles and emergence of pathogens.</title>
        <authorList>
            <person name="Haridas S."/>
            <person name="Albert R."/>
            <person name="Binder M."/>
            <person name="Bloem J."/>
            <person name="Labutti K."/>
            <person name="Salamov A."/>
            <person name="Andreopoulos B."/>
            <person name="Baker S."/>
            <person name="Barry K."/>
            <person name="Bills G."/>
            <person name="Bluhm B."/>
            <person name="Cannon C."/>
            <person name="Castanera R."/>
            <person name="Culley D."/>
            <person name="Daum C."/>
            <person name="Ezra D."/>
            <person name="Gonzalez J."/>
            <person name="Henrissat B."/>
            <person name="Kuo A."/>
            <person name="Liang C."/>
            <person name="Lipzen A."/>
            <person name="Lutzoni F."/>
            <person name="Magnuson J."/>
            <person name="Mondo S."/>
            <person name="Nolan M."/>
            <person name="Ohm R."/>
            <person name="Pangilinan J."/>
            <person name="Park H.-J."/>
            <person name="Ramirez L."/>
            <person name="Alfaro M."/>
            <person name="Sun H."/>
            <person name="Tritt A."/>
            <person name="Yoshinaga Y."/>
            <person name="Zwiers L.-H."/>
            <person name="Turgeon B."/>
            <person name="Goodwin S."/>
            <person name="Spatafora J."/>
            <person name="Crous P."/>
            <person name="Grigoriev I."/>
        </authorList>
    </citation>
    <scope>NUCLEOTIDE SEQUENCE</scope>
    <source>
        <strain evidence="1">CBS 473.64</strain>
    </source>
</reference>
<keyword evidence="2" id="KW-1185">Reference proteome</keyword>
<dbReference type="AlphaFoldDB" id="A0A6A6SDC1"/>
<dbReference type="EMBL" id="MU006777">
    <property type="protein sequence ID" value="KAF2645262.1"/>
    <property type="molecule type" value="Genomic_DNA"/>
</dbReference>
<protein>
    <submittedName>
        <fullName evidence="1">Uncharacterized protein</fullName>
    </submittedName>
</protein>
<evidence type="ECO:0000313" key="2">
    <source>
        <dbReference type="Proteomes" id="UP000799753"/>
    </source>
</evidence>